<dbReference type="EMBL" id="UINC01182432">
    <property type="protein sequence ID" value="SVD92649.1"/>
    <property type="molecule type" value="Genomic_DNA"/>
</dbReference>
<feature type="region of interest" description="Disordered" evidence="1">
    <location>
        <begin position="1"/>
        <end position="53"/>
    </location>
</feature>
<evidence type="ECO:0000256" key="1">
    <source>
        <dbReference type="SAM" id="MobiDB-lite"/>
    </source>
</evidence>
<dbReference type="AntiFam" id="ANF00012">
    <property type="entry name" value="tRNA translation"/>
</dbReference>
<organism evidence="2">
    <name type="scientific">marine metagenome</name>
    <dbReference type="NCBI Taxonomy" id="408172"/>
    <lineage>
        <taxon>unclassified sequences</taxon>
        <taxon>metagenomes</taxon>
        <taxon>ecological metagenomes</taxon>
    </lineage>
</organism>
<dbReference type="AlphaFoldDB" id="A0A382ZBR8"/>
<gene>
    <name evidence="2" type="ORF">METZ01_LOCUS445503</name>
</gene>
<proteinExistence type="predicted"/>
<reference evidence="2" key="1">
    <citation type="submission" date="2018-05" db="EMBL/GenBank/DDBJ databases">
        <authorList>
            <person name="Lanie J.A."/>
            <person name="Ng W.-L."/>
            <person name="Kazmierczak K.M."/>
            <person name="Andrzejewski T.M."/>
            <person name="Davidsen T.M."/>
            <person name="Wayne K.J."/>
            <person name="Tettelin H."/>
            <person name="Glass J.I."/>
            <person name="Rusch D."/>
            <person name="Podicherti R."/>
            <person name="Tsui H.-C.T."/>
            <person name="Winkler M.E."/>
        </authorList>
    </citation>
    <scope>NUCLEOTIDE SEQUENCE</scope>
</reference>
<name>A0A382ZBR8_9ZZZZ</name>
<accession>A0A382ZBR8</accession>
<feature type="non-terminal residue" evidence="2">
    <location>
        <position position="123"/>
    </location>
</feature>
<protein>
    <submittedName>
        <fullName evidence="2">Uncharacterized protein</fullName>
    </submittedName>
</protein>
<evidence type="ECO:0000313" key="2">
    <source>
        <dbReference type="EMBL" id="SVD92649.1"/>
    </source>
</evidence>
<sequence>MAAKWRQKRIDKNKTGAARPRFSYENLAGAGGFEPPATGFGDQRSGQTELRSCDVRRSRRGAYLYGDGPFTRSAVCELFGAPGGSRTPDARLRTPPLYPLSYRGIMVEIEGLEPSASALRTPR</sequence>